<feature type="domain" description="Immunoglobulin" evidence="1">
    <location>
        <begin position="17"/>
        <end position="110"/>
    </location>
</feature>
<evidence type="ECO:0000259" key="1">
    <source>
        <dbReference type="SMART" id="SM00409"/>
    </source>
</evidence>
<name>A0A8B6D3N6_MYTGA</name>
<evidence type="ECO:0000313" key="3">
    <source>
        <dbReference type="Proteomes" id="UP000596742"/>
    </source>
</evidence>
<keyword evidence="3" id="KW-1185">Reference proteome</keyword>
<comment type="caution">
    <text evidence="2">The sequence shown here is derived from an EMBL/GenBank/DDBJ whole genome shotgun (WGS) entry which is preliminary data.</text>
</comment>
<sequence length="110" mass="12504">RFLGEVYVTGNTNESDPLQLFIKQGEEAVLQCLYESDQLLWDARKNVNIGRTTIAVGKDTVNGTKYKVSPKPSTVVYYRLHVLNVQPGDELIYRCVAGVNKKHFIQLNLY</sequence>
<dbReference type="SUPFAM" id="SSF48726">
    <property type="entry name" value="Immunoglobulin"/>
    <property type="match status" value="1"/>
</dbReference>
<dbReference type="InterPro" id="IPR036179">
    <property type="entry name" value="Ig-like_dom_sf"/>
</dbReference>
<dbReference type="Proteomes" id="UP000596742">
    <property type="component" value="Unassembled WGS sequence"/>
</dbReference>
<feature type="non-terminal residue" evidence="2">
    <location>
        <position position="110"/>
    </location>
</feature>
<organism evidence="2 3">
    <name type="scientific">Mytilus galloprovincialis</name>
    <name type="common">Mediterranean mussel</name>
    <dbReference type="NCBI Taxonomy" id="29158"/>
    <lineage>
        <taxon>Eukaryota</taxon>
        <taxon>Metazoa</taxon>
        <taxon>Spiralia</taxon>
        <taxon>Lophotrochozoa</taxon>
        <taxon>Mollusca</taxon>
        <taxon>Bivalvia</taxon>
        <taxon>Autobranchia</taxon>
        <taxon>Pteriomorphia</taxon>
        <taxon>Mytilida</taxon>
        <taxon>Mytiloidea</taxon>
        <taxon>Mytilidae</taxon>
        <taxon>Mytilinae</taxon>
        <taxon>Mytilus</taxon>
    </lineage>
</organism>
<feature type="non-terminal residue" evidence="2">
    <location>
        <position position="1"/>
    </location>
</feature>
<dbReference type="InterPro" id="IPR003599">
    <property type="entry name" value="Ig_sub"/>
</dbReference>
<dbReference type="Gene3D" id="2.60.40.10">
    <property type="entry name" value="Immunoglobulins"/>
    <property type="match status" value="1"/>
</dbReference>
<evidence type="ECO:0000313" key="2">
    <source>
        <dbReference type="EMBL" id="VDI14605.1"/>
    </source>
</evidence>
<dbReference type="AlphaFoldDB" id="A0A8B6D3N6"/>
<accession>A0A8B6D3N6</accession>
<dbReference type="EMBL" id="UYJE01002883">
    <property type="protein sequence ID" value="VDI14605.1"/>
    <property type="molecule type" value="Genomic_DNA"/>
</dbReference>
<dbReference type="InterPro" id="IPR013783">
    <property type="entry name" value="Ig-like_fold"/>
</dbReference>
<gene>
    <name evidence="2" type="ORF">MGAL_10B051647</name>
</gene>
<protein>
    <recommendedName>
        <fullName evidence="1">Immunoglobulin domain-containing protein</fullName>
    </recommendedName>
</protein>
<proteinExistence type="predicted"/>
<reference evidence="2" key="1">
    <citation type="submission" date="2018-11" db="EMBL/GenBank/DDBJ databases">
        <authorList>
            <person name="Alioto T."/>
            <person name="Alioto T."/>
        </authorList>
    </citation>
    <scope>NUCLEOTIDE SEQUENCE</scope>
</reference>
<dbReference type="SMART" id="SM00409">
    <property type="entry name" value="IG"/>
    <property type="match status" value="1"/>
</dbReference>